<evidence type="ECO:0000313" key="12">
    <source>
        <dbReference type="EMBL" id="EAX93225.1"/>
    </source>
</evidence>
<dbReference type="GO" id="GO:0035556">
    <property type="term" value="P:intracellular signal transduction"/>
    <property type="evidence" value="ECO:0000318"/>
    <property type="project" value="GO_Central"/>
</dbReference>
<name>A2FPF2_TRIV3</name>
<dbReference type="Gene3D" id="3.30.200.20">
    <property type="entry name" value="Phosphorylase Kinase, domain 1"/>
    <property type="match status" value="1"/>
</dbReference>
<proteinExistence type="inferred from homology"/>
<dbReference type="InterPro" id="IPR045270">
    <property type="entry name" value="STKc_AGC"/>
</dbReference>
<dbReference type="InterPro" id="IPR011993">
    <property type="entry name" value="PH-like_dom_sf"/>
</dbReference>
<evidence type="ECO:0000313" key="13">
    <source>
        <dbReference type="Proteomes" id="UP000001542"/>
    </source>
</evidence>
<sequence>MNKQVDLDEELTAPFIKKGTKFGFWHKRYCVLRLKEQKLLLYLNKERKIFDRMVKITPEIECLIDENRKHPSFTLKYPDSRPLRLSTPDISTLRIWVNAIRTMSIENQQLSMDDFIPINVIGRGYYGKVTLCEKKSTGQRYAIKSVHKSRLMKAHKAITVINERNTLMKTDHPFIVHIYFAFQNSSKVYMGFEYVAGGDMAFHLHNLKKFEKHDVRLYIAELALAIEYIHRNNIIYRDLKPENILMDETGSVKLTDFGLVKDIAYSKGAHSFCGTPEYLAPEIIKSQKYGPKIDWWALGIVMYSFLYGQTPWYDDNMDKLFKKIISAPLEFPPDATSDEKDLIKNLLDRNPETRKDIRFLLHHPFFNGIKFKDILQRNIPHHYKPDIIQLGAPSNFDHELLDEPILESLATPIHEESDAFTGFSFDCEASDYYEEESQKENTKYRPLTFDDI</sequence>
<accession>A2FPF2</accession>
<dbReference type="RefSeq" id="XP_001306155.1">
    <property type="nucleotide sequence ID" value="XM_001306154.1"/>
</dbReference>
<dbReference type="EMBL" id="DS113924">
    <property type="protein sequence ID" value="EAX93225.1"/>
    <property type="molecule type" value="Genomic_DNA"/>
</dbReference>
<keyword evidence="6 12" id="KW-0418">Kinase</keyword>
<keyword evidence="7 8" id="KW-0067">ATP-binding</keyword>
<evidence type="ECO:0000256" key="1">
    <source>
        <dbReference type="ARBA" id="ARBA00006935"/>
    </source>
</evidence>
<dbReference type="GO" id="GO:0004674">
    <property type="term" value="F:protein serine/threonine kinase activity"/>
    <property type="evidence" value="ECO:0000318"/>
    <property type="project" value="GO_Central"/>
</dbReference>
<dbReference type="Gene3D" id="2.30.29.30">
    <property type="entry name" value="Pleckstrin-homology domain (PH domain)/Phosphotyrosine-binding domain (PTB)"/>
    <property type="match status" value="1"/>
</dbReference>
<dbReference type="OrthoDB" id="162894at2759"/>
<dbReference type="FunFam" id="1.10.510.10:FF:000008">
    <property type="entry name" value="Non-specific serine/threonine protein kinase"/>
    <property type="match status" value="1"/>
</dbReference>
<dbReference type="InParanoid" id="A2FPF2"/>
<dbReference type="PROSITE" id="PS50011">
    <property type="entry name" value="PROTEIN_KINASE_DOM"/>
    <property type="match status" value="1"/>
</dbReference>
<keyword evidence="5 8" id="KW-0547">Nucleotide-binding</keyword>
<dbReference type="CDD" id="cd00821">
    <property type="entry name" value="PH"/>
    <property type="match status" value="1"/>
</dbReference>
<dbReference type="PANTHER" id="PTHR24351">
    <property type="entry name" value="RIBOSOMAL PROTEIN S6 KINASE"/>
    <property type="match status" value="1"/>
</dbReference>
<dbReference type="Gene3D" id="1.10.510.10">
    <property type="entry name" value="Transferase(Phosphotransferase) domain 1"/>
    <property type="match status" value="1"/>
</dbReference>
<dbReference type="PROSITE" id="PS00108">
    <property type="entry name" value="PROTEIN_KINASE_ST"/>
    <property type="match status" value="1"/>
</dbReference>
<dbReference type="InterPro" id="IPR017441">
    <property type="entry name" value="Protein_kinase_ATP_BS"/>
</dbReference>
<dbReference type="PROSITE" id="PS00107">
    <property type="entry name" value="PROTEIN_KINASE_ATP"/>
    <property type="match status" value="1"/>
</dbReference>
<dbReference type="OMA" id="FPPEMIT"/>
<dbReference type="SMART" id="SM00220">
    <property type="entry name" value="S_TKc"/>
    <property type="match status" value="1"/>
</dbReference>
<dbReference type="VEuPathDB" id="TrichDB:TVAGG3_0017430"/>
<dbReference type="InterPro" id="IPR000719">
    <property type="entry name" value="Prot_kinase_dom"/>
</dbReference>
<evidence type="ECO:0000256" key="9">
    <source>
        <dbReference type="RuleBase" id="RU000304"/>
    </source>
</evidence>
<gene>
    <name evidence="12" type="ORF">TVAG_245290</name>
</gene>
<evidence type="ECO:0000256" key="4">
    <source>
        <dbReference type="ARBA" id="ARBA00022679"/>
    </source>
</evidence>
<dbReference type="FunFam" id="2.30.29.30:FF:000350">
    <property type="entry name" value="AGC family protein kinase"/>
    <property type="match status" value="1"/>
</dbReference>
<keyword evidence="4" id="KW-0808">Transferase</keyword>
<dbReference type="SUPFAM" id="SSF56112">
    <property type="entry name" value="Protein kinase-like (PK-like)"/>
    <property type="match status" value="1"/>
</dbReference>
<dbReference type="CDD" id="cd05123">
    <property type="entry name" value="STKc_AGC"/>
    <property type="match status" value="1"/>
</dbReference>
<reference evidence="12" key="1">
    <citation type="submission" date="2006-10" db="EMBL/GenBank/DDBJ databases">
        <authorList>
            <person name="Amadeo P."/>
            <person name="Zhao Q."/>
            <person name="Wortman J."/>
            <person name="Fraser-Liggett C."/>
            <person name="Carlton J."/>
        </authorList>
    </citation>
    <scope>NUCLEOTIDE SEQUENCE</scope>
    <source>
        <strain evidence="12">G3</strain>
    </source>
</reference>
<dbReference type="InterPro" id="IPR000961">
    <property type="entry name" value="AGC-kinase_C"/>
</dbReference>
<evidence type="ECO:0000256" key="8">
    <source>
        <dbReference type="PROSITE-ProRule" id="PRU10141"/>
    </source>
</evidence>
<feature type="domain" description="Protein kinase" evidence="10">
    <location>
        <begin position="115"/>
        <end position="366"/>
    </location>
</feature>
<evidence type="ECO:0000259" key="10">
    <source>
        <dbReference type="PROSITE" id="PS50011"/>
    </source>
</evidence>
<dbReference type="Proteomes" id="UP000001542">
    <property type="component" value="Unassembled WGS sequence"/>
</dbReference>
<evidence type="ECO:0000256" key="6">
    <source>
        <dbReference type="ARBA" id="ARBA00022777"/>
    </source>
</evidence>
<organism evidence="12 13">
    <name type="scientific">Trichomonas vaginalis (strain ATCC PRA-98 / G3)</name>
    <dbReference type="NCBI Taxonomy" id="412133"/>
    <lineage>
        <taxon>Eukaryota</taxon>
        <taxon>Metamonada</taxon>
        <taxon>Parabasalia</taxon>
        <taxon>Trichomonadida</taxon>
        <taxon>Trichomonadidae</taxon>
        <taxon>Trichomonas</taxon>
    </lineage>
</organism>
<evidence type="ECO:0000256" key="7">
    <source>
        <dbReference type="ARBA" id="ARBA00022840"/>
    </source>
</evidence>
<reference evidence="12" key="2">
    <citation type="journal article" date="2007" name="Science">
        <title>Draft genome sequence of the sexually transmitted pathogen Trichomonas vaginalis.</title>
        <authorList>
            <person name="Carlton J.M."/>
            <person name="Hirt R.P."/>
            <person name="Silva J.C."/>
            <person name="Delcher A.L."/>
            <person name="Schatz M."/>
            <person name="Zhao Q."/>
            <person name="Wortman J.R."/>
            <person name="Bidwell S.L."/>
            <person name="Alsmark U.C.M."/>
            <person name="Besteiro S."/>
            <person name="Sicheritz-Ponten T."/>
            <person name="Noel C.J."/>
            <person name="Dacks J.B."/>
            <person name="Foster P.G."/>
            <person name="Simillion C."/>
            <person name="Van de Peer Y."/>
            <person name="Miranda-Saavedra D."/>
            <person name="Barton G.J."/>
            <person name="Westrop G.D."/>
            <person name="Mueller S."/>
            <person name="Dessi D."/>
            <person name="Fiori P.L."/>
            <person name="Ren Q."/>
            <person name="Paulsen I."/>
            <person name="Zhang H."/>
            <person name="Bastida-Corcuera F.D."/>
            <person name="Simoes-Barbosa A."/>
            <person name="Brown M.T."/>
            <person name="Hayes R.D."/>
            <person name="Mukherjee M."/>
            <person name="Okumura C.Y."/>
            <person name="Schneider R."/>
            <person name="Smith A.J."/>
            <person name="Vanacova S."/>
            <person name="Villalvazo M."/>
            <person name="Haas B.J."/>
            <person name="Pertea M."/>
            <person name="Feldblyum T.V."/>
            <person name="Utterback T.R."/>
            <person name="Shu C.L."/>
            <person name="Osoegawa K."/>
            <person name="de Jong P.J."/>
            <person name="Hrdy I."/>
            <person name="Horvathova L."/>
            <person name="Zubacova Z."/>
            <person name="Dolezal P."/>
            <person name="Malik S.B."/>
            <person name="Logsdon J.M. Jr."/>
            <person name="Henze K."/>
            <person name="Gupta A."/>
            <person name="Wang C.C."/>
            <person name="Dunne R.L."/>
            <person name="Upcroft J.A."/>
            <person name="Upcroft P."/>
            <person name="White O."/>
            <person name="Salzberg S.L."/>
            <person name="Tang P."/>
            <person name="Chiu C.-H."/>
            <person name="Lee Y.-S."/>
            <person name="Embley T.M."/>
            <person name="Coombs G.H."/>
            <person name="Mottram J.C."/>
            <person name="Tachezy J."/>
            <person name="Fraser-Liggett C.M."/>
            <person name="Johnson P.J."/>
        </authorList>
    </citation>
    <scope>NUCLEOTIDE SEQUENCE [LARGE SCALE GENOMIC DNA]</scope>
    <source>
        <strain evidence="12">G3</strain>
    </source>
</reference>
<dbReference type="Pfam" id="PF00169">
    <property type="entry name" value="PH"/>
    <property type="match status" value="1"/>
</dbReference>
<keyword evidence="3" id="KW-0597">Phosphoprotein</keyword>
<dbReference type="Pfam" id="PF00069">
    <property type="entry name" value="Pkinase"/>
    <property type="match status" value="1"/>
</dbReference>
<comment type="similarity">
    <text evidence="1">Belongs to the protein kinase superfamily. AGC Ser/Thr protein kinase family. RAC subfamily.</text>
</comment>
<dbReference type="InterPro" id="IPR011009">
    <property type="entry name" value="Kinase-like_dom_sf"/>
</dbReference>
<dbReference type="SUPFAM" id="SSF50729">
    <property type="entry name" value="PH domain-like"/>
    <property type="match status" value="1"/>
</dbReference>
<dbReference type="KEGG" id="tva:4750943"/>
<protein>
    <submittedName>
        <fullName evidence="12">AGC family protein kinase</fullName>
    </submittedName>
</protein>
<evidence type="ECO:0000256" key="5">
    <source>
        <dbReference type="ARBA" id="ARBA00022741"/>
    </source>
</evidence>
<dbReference type="SMR" id="A2FPF2"/>
<dbReference type="eggNOG" id="KOG0598">
    <property type="taxonomic scope" value="Eukaryota"/>
</dbReference>
<feature type="binding site" evidence="8">
    <location>
        <position position="144"/>
    </location>
    <ligand>
        <name>ATP</name>
        <dbReference type="ChEBI" id="CHEBI:30616"/>
    </ligand>
</feature>
<dbReference type="STRING" id="5722.A2FPF2"/>
<dbReference type="InterPro" id="IPR008271">
    <property type="entry name" value="Ser/Thr_kinase_AS"/>
</dbReference>
<dbReference type="VEuPathDB" id="TrichDB:TVAG_245290"/>
<evidence type="ECO:0000256" key="3">
    <source>
        <dbReference type="ARBA" id="ARBA00022553"/>
    </source>
</evidence>
<dbReference type="AlphaFoldDB" id="A2FPF2"/>
<feature type="domain" description="AGC-kinase C-terminal" evidence="11">
    <location>
        <begin position="367"/>
        <end position="435"/>
    </location>
</feature>
<dbReference type="GO" id="GO:0005524">
    <property type="term" value="F:ATP binding"/>
    <property type="evidence" value="ECO:0007669"/>
    <property type="project" value="UniProtKB-UniRule"/>
</dbReference>
<dbReference type="InterPro" id="IPR001849">
    <property type="entry name" value="PH_domain"/>
</dbReference>
<keyword evidence="2 9" id="KW-0723">Serine/threonine-protein kinase</keyword>
<dbReference type="PROSITE" id="PS51285">
    <property type="entry name" value="AGC_KINASE_CTER"/>
    <property type="match status" value="1"/>
</dbReference>
<dbReference type="FunFam" id="3.30.200.20:FF:000771">
    <property type="entry name" value="AGC family protein kinase"/>
    <property type="match status" value="1"/>
</dbReference>
<evidence type="ECO:0000259" key="11">
    <source>
        <dbReference type="PROSITE" id="PS51285"/>
    </source>
</evidence>
<keyword evidence="13" id="KW-1185">Reference proteome</keyword>
<evidence type="ECO:0000256" key="2">
    <source>
        <dbReference type="ARBA" id="ARBA00022527"/>
    </source>
</evidence>